<evidence type="ECO:0000313" key="1">
    <source>
        <dbReference type="EMBL" id="KAK0602327.1"/>
    </source>
</evidence>
<dbReference type="Proteomes" id="UP001168877">
    <property type="component" value="Unassembled WGS sequence"/>
</dbReference>
<gene>
    <name evidence="1" type="ORF">LWI29_032323</name>
</gene>
<name>A0AA39T6Y3_ACESA</name>
<accession>A0AA39T6Y3</accession>
<reference evidence="1" key="1">
    <citation type="journal article" date="2022" name="Plant J.">
        <title>Strategies of tolerance reflected in two North American maple genomes.</title>
        <authorList>
            <person name="McEvoy S.L."/>
            <person name="Sezen U.U."/>
            <person name="Trouern-Trend A."/>
            <person name="McMahon S.M."/>
            <person name="Schaberg P.G."/>
            <person name="Yang J."/>
            <person name="Wegrzyn J.L."/>
            <person name="Swenson N.G."/>
        </authorList>
    </citation>
    <scope>NUCLEOTIDE SEQUENCE</scope>
    <source>
        <strain evidence="1">NS2018</strain>
    </source>
</reference>
<protein>
    <submittedName>
        <fullName evidence="1">Uncharacterized protein</fullName>
    </submittedName>
</protein>
<comment type="caution">
    <text evidence="1">The sequence shown here is derived from an EMBL/GenBank/DDBJ whole genome shotgun (WGS) entry which is preliminary data.</text>
</comment>
<reference evidence="1" key="2">
    <citation type="submission" date="2023-06" db="EMBL/GenBank/DDBJ databases">
        <authorList>
            <person name="Swenson N.G."/>
            <person name="Wegrzyn J.L."/>
            <person name="Mcevoy S.L."/>
        </authorList>
    </citation>
    <scope>NUCLEOTIDE SEQUENCE</scope>
    <source>
        <strain evidence="1">NS2018</strain>
        <tissue evidence="1">Leaf</tissue>
    </source>
</reference>
<organism evidence="1 2">
    <name type="scientific">Acer saccharum</name>
    <name type="common">Sugar maple</name>
    <dbReference type="NCBI Taxonomy" id="4024"/>
    <lineage>
        <taxon>Eukaryota</taxon>
        <taxon>Viridiplantae</taxon>
        <taxon>Streptophyta</taxon>
        <taxon>Embryophyta</taxon>
        <taxon>Tracheophyta</taxon>
        <taxon>Spermatophyta</taxon>
        <taxon>Magnoliopsida</taxon>
        <taxon>eudicotyledons</taxon>
        <taxon>Gunneridae</taxon>
        <taxon>Pentapetalae</taxon>
        <taxon>rosids</taxon>
        <taxon>malvids</taxon>
        <taxon>Sapindales</taxon>
        <taxon>Sapindaceae</taxon>
        <taxon>Hippocastanoideae</taxon>
        <taxon>Acereae</taxon>
        <taxon>Acer</taxon>
    </lineage>
</organism>
<evidence type="ECO:0000313" key="2">
    <source>
        <dbReference type="Proteomes" id="UP001168877"/>
    </source>
</evidence>
<dbReference type="EMBL" id="JAUESC010000003">
    <property type="protein sequence ID" value="KAK0602327.1"/>
    <property type="molecule type" value="Genomic_DNA"/>
</dbReference>
<proteinExistence type="predicted"/>
<keyword evidence="2" id="KW-1185">Reference proteome</keyword>
<sequence>MRQLAKLLARLHPNKAATLTKPGVIGFQYCMKKETTITIRRRLKSLLQNGNRVANQRRGGANEVACGPTLLIQNLKPLPPAKNLQPLPIISTQNLPVVEANDRAPRRTQGDRDYKLTVDLPVFKGTQNMEEFFSWEYKVETGFGVMDCSEDWKFKVIANKLKESAAAHWK</sequence>
<dbReference type="AlphaFoldDB" id="A0AA39T6Y3"/>